<organism evidence="8 9">
    <name type="scientific">Sphingomonas mucosissima</name>
    <dbReference type="NCBI Taxonomy" id="370959"/>
    <lineage>
        <taxon>Bacteria</taxon>
        <taxon>Pseudomonadati</taxon>
        <taxon>Pseudomonadota</taxon>
        <taxon>Alphaproteobacteria</taxon>
        <taxon>Sphingomonadales</taxon>
        <taxon>Sphingomonadaceae</taxon>
        <taxon>Sphingomonas</taxon>
    </lineage>
</organism>
<evidence type="ECO:0000256" key="1">
    <source>
        <dbReference type="ARBA" id="ARBA00009764"/>
    </source>
</evidence>
<comment type="similarity">
    <text evidence="1 5">Belongs to the FliD family.</text>
</comment>
<evidence type="ECO:0000259" key="6">
    <source>
        <dbReference type="Pfam" id="PF02465"/>
    </source>
</evidence>
<keyword evidence="8" id="KW-0969">Cilium</keyword>
<dbReference type="PANTHER" id="PTHR30288:SF0">
    <property type="entry name" value="FLAGELLAR HOOK-ASSOCIATED PROTEIN 2"/>
    <property type="match status" value="1"/>
</dbReference>
<feature type="domain" description="Flagellar hook-associated protein 2 N-terminal" evidence="6">
    <location>
        <begin position="25"/>
        <end position="123"/>
    </location>
</feature>
<sequence>MASATTTSVTKSAASVLLTSLNTGSGVDTDALVTGLVQAQFSSKTAALTARSEKLTAQLSGVSTLKSAITDFAAALDSLVKGGTLQSQPVSSNNSVLTATAISGAKLTGLTASIRVDRLATAQTAVSNASVASKSEVIGSGTFTLKLGTGTYDASGGLTGVTGPDADGDGIEDTIAIDITNGSLTSIAAAINAKRAGVTASVVTDTDGRAFLSLRGETGAAKAFTLEASNDPSGNLAEFNVGPNGPGMNVTGKAGNAVISVDGITVERASNSVSDLVEGVKLDLVGVSSSAVALSTSVPTAALSNAVEDFVFTYNLLLTELQKQTDPITGDLRADTGAQNMMRSLKGLTMRDLLPGAPAGAPRTLAQLGVLTNRDGTLSVNNGTLTKAMADYPAALEAMFSNASDGSGVLAAMNSIKLNATSTLYGLGASTTRYNQAKSDLVGQQDKLTEQKDKMTTRLTQQFASMNARVAAYKSTQTFMENQIKAWTNGNN</sequence>
<accession>A0A245ZLX9</accession>
<comment type="caution">
    <text evidence="8">The sequence shown here is derived from an EMBL/GenBank/DDBJ whole genome shotgun (WGS) entry which is preliminary data.</text>
</comment>
<comment type="subunit">
    <text evidence="2 5">Homopentamer.</text>
</comment>
<dbReference type="Pfam" id="PF02465">
    <property type="entry name" value="FliD_N"/>
    <property type="match status" value="1"/>
</dbReference>
<keyword evidence="9" id="KW-1185">Reference proteome</keyword>
<reference evidence="8 9" key="1">
    <citation type="submission" date="2017-03" db="EMBL/GenBank/DDBJ databases">
        <title>Genome sequence of Sphingomonas mucosissima DSM 17494.</title>
        <authorList>
            <person name="Poehlein A."/>
            <person name="Wuebbeler J.H."/>
            <person name="Steinbuechel A."/>
            <person name="Daniel R."/>
        </authorList>
    </citation>
    <scope>NUCLEOTIDE SEQUENCE [LARGE SCALE GENOMIC DNA]</scope>
    <source>
        <strain evidence="8 9">DSM 17494</strain>
    </source>
</reference>
<keyword evidence="4 5" id="KW-0975">Bacterial flagellum</keyword>
<keyword evidence="8" id="KW-0282">Flagellum</keyword>
<protein>
    <recommendedName>
        <fullName evidence="5">Flagellar hook-associated protein 2</fullName>
        <shortName evidence="5">HAP2</shortName>
    </recommendedName>
    <alternativeName>
        <fullName evidence="5">Flagellar cap protein</fullName>
    </alternativeName>
</protein>
<comment type="subcellular location">
    <subcellularLocation>
        <location evidence="5">Secreted</location>
    </subcellularLocation>
    <subcellularLocation>
        <location evidence="5">Bacterial flagellum</location>
    </subcellularLocation>
</comment>
<dbReference type="InterPro" id="IPR010809">
    <property type="entry name" value="FliD_C"/>
</dbReference>
<dbReference type="GO" id="GO:0009424">
    <property type="term" value="C:bacterial-type flagellum hook"/>
    <property type="evidence" value="ECO:0007669"/>
    <property type="project" value="UniProtKB-UniRule"/>
</dbReference>
<evidence type="ECO:0000256" key="4">
    <source>
        <dbReference type="ARBA" id="ARBA00023143"/>
    </source>
</evidence>
<proteinExistence type="inferred from homology"/>
<dbReference type="InterPro" id="IPR040026">
    <property type="entry name" value="FliD"/>
</dbReference>
<keyword evidence="5" id="KW-0964">Secreted</keyword>
<evidence type="ECO:0000256" key="3">
    <source>
        <dbReference type="ARBA" id="ARBA00023054"/>
    </source>
</evidence>
<keyword evidence="8" id="KW-0966">Cell projection</keyword>
<dbReference type="PANTHER" id="PTHR30288">
    <property type="entry name" value="FLAGELLAR CAP/ASSEMBLY PROTEIN FLID"/>
    <property type="match status" value="1"/>
</dbReference>
<evidence type="ECO:0000256" key="2">
    <source>
        <dbReference type="ARBA" id="ARBA00011255"/>
    </source>
</evidence>
<evidence type="ECO:0000259" key="7">
    <source>
        <dbReference type="Pfam" id="PF07195"/>
    </source>
</evidence>
<evidence type="ECO:0000313" key="8">
    <source>
        <dbReference type="EMBL" id="OWK30743.1"/>
    </source>
</evidence>
<dbReference type="EMBL" id="NBBJ01000002">
    <property type="protein sequence ID" value="OWK30743.1"/>
    <property type="molecule type" value="Genomic_DNA"/>
</dbReference>
<feature type="domain" description="Flagellar hook-associated protein 2 C-terminal" evidence="7">
    <location>
        <begin position="254"/>
        <end position="474"/>
    </location>
</feature>
<dbReference type="GO" id="GO:0009421">
    <property type="term" value="C:bacterial-type flagellum filament cap"/>
    <property type="evidence" value="ECO:0007669"/>
    <property type="project" value="InterPro"/>
</dbReference>
<comment type="function">
    <text evidence="5">Required for morphogenesis and for the elongation of the flagellar filament by facilitating polymerization of the flagellin monomers at the tip of growing filament. Forms a capping structure, which prevents flagellin subunits (transported through the central channel of the flagellum) from leaking out without polymerization at the distal end.</text>
</comment>
<evidence type="ECO:0000256" key="5">
    <source>
        <dbReference type="RuleBase" id="RU362066"/>
    </source>
</evidence>
<keyword evidence="3" id="KW-0175">Coiled coil</keyword>
<evidence type="ECO:0000313" key="9">
    <source>
        <dbReference type="Proteomes" id="UP000197783"/>
    </source>
</evidence>
<name>A0A245ZLX9_9SPHN</name>
<dbReference type="InterPro" id="IPR003481">
    <property type="entry name" value="FliD_N"/>
</dbReference>
<dbReference type="AlphaFoldDB" id="A0A245ZLX9"/>
<dbReference type="Pfam" id="PF07195">
    <property type="entry name" value="FliD_C"/>
    <property type="match status" value="1"/>
</dbReference>
<dbReference type="GO" id="GO:0005576">
    <property type="term" value="C:extracellular region"/>
    <property type="evidence" value="ECO:0007669"/>
    <property type="project" value="UniProtKB-SubCell"/>
</dbReference>
<dbReference type="GO" id="GO:0071973">
    <property type="term" value="P:bacterial-type flagellum-dependent cell motility"/>
    <property type="evidence" value="ECO:0007669"/>
    <property type="project" value="TreeGrafter"/>
</dbReference>
<dbReference type="Proteomes" id="UP000197783">
    <property type="component" value="Unassembled WGS sequence"/>
</dbReference>
<gene>
    <name evidence="8" type="primary">fliD</name>
    <name evidence="8" type="ORF">SPMU_17320</name>
</gene>
<dbReference type="GO" id="GO:0007155">
    <property type="term" value="P:cell adhesion"/>
    <property type="evidence" value="ECO:0007669"/>
    <property type="project" value="InterPro"/>
</dbReference>